<feature type="compositionally biased region" description="Low complexity" evidence="2">
    <location>
        <begin position="953"/>
        <end position="977"/>
    </location>
</feature>
<feature type="coiled-coil region" evidence="1">
    <location>
        <begin position="3"/>
        <end position="30"/>
    </location>
</feature>
<feature type="compositionally biased region" description="Polar residues" evidence="2">
    <location>
        <begin position="195"/>
        <end position="206"/>
    </location>
</feature>
<dbReference type="Proteomes" id="UP000735302">
    <property type="component" value="Unassembled WGS sequence"/>
</dbReference>
<sequence length="1405" mass="149277">METQRLEGQNTSLRSEIRQLHEERDQLTRIIRSHASVCPLTPRHSPLTVVRESPLLVVPLRESPLMTRSGVGACGSQGGCEGLTLVRESPLTTGGLSSAPSQEPLLLGGPNVRESPLVTVGATMASQSHTGQKTAETQVRGGVSGEKGKGCSRVDSQKLLRESPLLAALANLSSSTLSTSQQMTEPLDGAKGSDFESSSGAGNTGRNIKRLSKSPVTCMGSGVSSYPRQSPIITTDEGGETAFVGNTAKSGRRSSLLMQSPVMGGARPSVVMQSPALLVPPTRDSPVPLLIINPGGGAAVGAGIGGGNVMTSPLPPPGQAIPSSPVPMSSRPRKSPIALFRSNLSPIQSQQQHMCNTGERRMSMDPSPVLFGSPPKQSKHSIPPRLNLSGPKPVKPILPKPPSSSISSASSSASSSSFPCSSPRTPQSFLASPLPNTASPVSASGRPSHASPIFFGEGCFTPSTGKSFIGSHFPHAGEYGNQQLNKNNVEDTRSGNKSSLGGSDKLRQSPMPKAESMRQVNQSPVCLLEAMRQINQSPMRKPDVKRKLTQSPLCASESVKQHINQSPISHMEVCRQAAKSPAAGGFNSPSRMETSPLTVCDNNKNSSSSSARITQQSPVFFGSGKGTNPPLSAGGGHFLQPKPLPRSTHNKNSTATSLLTLLQRENPVNMDTSVHGKSSNAQTAFSDTNASNVFANSNANSVLESDRTNSVFVKTLGNNTTACRSSTDNMGSNGSSANLGGNGGSMLGVKDIMNVRNSNDNIQMRMISSNTTSRSEPNASSNHEVIDVDELDDIYSRERGIMFPGSSNNNALNTFSTVTNNNPSNTGIQDVNKTHEMTNVPMPFCEVQNTFIPPISHNTSFMNAPPALTTNDARISRESDTFNLSTVQDNSNTFGADRVFPDSPALPSPSLMLDDNALSLEEIERSAEVLESRDAFMDLLDIQALLELSADHNTNNSNANSNSNNRGSSNSSNSHSNIPPNTASLFQEGTILHKENERTAAVYNTNTTTGIVSDTNFNNSVNPMPKEDNVNSNNVGASYMFQNAATFSFPNQQMRLGNTVNTNSNFLDTNQPALVDTEVDKYAQILASFSNLQSSHQSSTQPAHREKSIPSTGVQQIEGSLRADGEIVNIKAQSKISDFDALSGFFVSSATSTIHHHPSQTQNSPFATLAPNQNVSYSQSNAEMALPPNVTGMHGFSDQPQHSGSIIRSHGLQISNQSTSFLEVKQNGPFSFGTETKPPVPQGKFTNPVPWQPLPAQSINLPSSLSQTLNPTGCIANSETNTNTPNTDSARIQAPSGFSTYKSRLRELLNAPSTYEVSTSYNTGGSRSVSISSAPTAGATPYSARELQANIPNTSTRPSLSYRFTPNSDENSVTSLGRGSIWEPPAASDQVQDQGTTRFEMDQQK</sequence>
<dbReference type="EMBL" id="BLXT01008612">
    <property type="protein sequence ID" value="GFO50525.1"/>
    <property type="molecule type" value="Genomic_DNA"/>
</dbReference>
<evidence type="ECO:0000313" key="3">
    <source>
        <dbReference type="EMBL" id="GFO50525.1"/>
    </source>
</evidence>
<protein>
    <submittedName>
        <fullName evidence="3">Uncharacterized protein</fullName>
    </submittedName>
</protein>
<reference evidence="3 4" key="1">
    <citation type="journal article" date="2021" name="Elife">
        <title>Chloroplast acquisition without the gene transfer in kleptoplastic sea slugs, Plakobranchus ocellatus.</title>
        <authorList>
            <person name="Maeda T."/>
            <person name="Takahashi S."/>
            <person name="Yoshida T."/>
            <person name="Shimamura S."/>
            <person name="Takaki Y."/>
            <person name="Nagai Y."/>
            <person name="Toyoda A."/>
            <person name="Suzuki Y."/>
            <person name="Arimoto A."/>
            <person name="Ishii H."/>
            <person name="Satoh N."/>
            <person name="Nishiyama T."/>
            <person name="Hasebe M."/>
            <person name="Maruyama T."/>
            <person name="Minagawa J."/>
            <person name="Obokata J."/>
            <person name="Shigenobu S."/>
        </authorList>
    </citation>
    <scope>NUCLEOTIDE SEQUENCE [LARGE SCALE GENOMIC DNA]</scope>
</reference>
<feature type="compositionally biased region" description="Pro residues" evidence="2">
    <location>
        <begin position="393"/>
        <end position="402"/>
    </location>
</feature>
<gene>
    <name evidence="3" type="ORF">PoB_007703000</name>
</gene>
<feature type="compositionally biased region" description="Polar residues" evidence="2">
    <location>
        <begin position="342"/>
        <end position="355"/>
    </location>
</feature>
<accession>A0AAV4E2R5</accession>
<feature type="compositionally biased region" description="Polar residues" evidence="2">
    <location>
        <begin position="424"/>
        <end position="442"/>
    </location>
</feature>
<feature type="region of interest" description="Disordered" evidence="2">
    <location>
        <begin position="125"/>
        <end position="151"/>
    </location>
</feature>
<feature type="compositionally biased region" description="Polar residues" evidence="2">
    <location>
        <begin position="587"/>
        <end position="612"/>
    </location>
</feature>
<feature type="region of interest" description="Disordered" evidence="2">
    <location>
        <begin position="1093"/>
        <end position="1114"/>
    </location>
</feature>
<feature type="region of interest" description="Disordered" evidence="2">
    <location>
        <begin position="1270"/>
        <end position="1295"/>
    </location>
</feature>
<keyword evidence="4" id="KW-1185">Reference proteome</keyword>
<organism evidence="3 4">
    <name type="scientific">Plakobranchus ocellatus</name>
    <dbReference type="NCBI Taxonomy" id="259542"/>
    <lineage>
        <taxon>Eukaryota</taxon>
        <taxon>Metazoa</taxon>
        <taxon>Spiralia</taxon>
        <taxon>Lophotrochozoa</taxon>
        <taxon>Mollusca</taxon>
        <taxon>Gastropoda</taxon>
        <taxon>Heterobranchia</taxon>
        <taxon>Euthyneura</taxon>
        <taxon>Panpulmonata</taxon>
        <taxon>Sacoglossa</taxon>
        <taxon>Placobranchoidea</taxon>
        <taxon>Plakobranchidae</taxon>
        <taxon>Plakobranchus</taxon>
    </lineage>
</organism>
<feature type="compositionally biased region" description="Polar residues" evidence="2">
    <location>
        <begin position="1350"/>
        <end position="1377"/>
    </location>
</feature>
<feature type="region of interest" description="Disordered" evidence="2">
    <location>
        <begin position="1316"/>
        <end position="1405"/>
    </location>
</feature>
<feature type="region of interest" description="Disordered" evidence="2">
    <location>
        <begin position="174"/>
        <end position="239"/>
    </location>
</feature>
<evidence type="ECO:0000313" key="4">
    <source>
        <dbReference type="Proteomes" id="UP000735302"/>
    </source>
</evidence>
<keyword evidence="1" id="KW-0175">Coiled coil</keyword>
<comment type="caution">
    <text evidence="3">The sequence shown here is derived from an EMBL/GenBank/DDBJ whole genome shotgun (WGS) entry which is preliminary data.</text>
</comment>
<evidence type="ECO:0000256" key="2">
    <source>
        <dbReference type="SAM" id="MobiDB-lite"/>
    </source>
</evidence>
<feature type="region of interest" description="Disordered" evidence="2">
    <location>
        <begin position="341"/>
        <end position="447"/>
    </location>
</feature>
<name>A0AAV4E2R5_9GAST</name>
<feature type="compositionally biased region" description="Low complexity" evidence="2">
    <location>
        <begin position="403"/>
        <end position="423"/>
    </location>
</feature>
<feature type="region of interest" description="Disordered" evidence="2">
    <location>
        <begin position="953"/>
        <end position="983"/>
    </location>
</feature>
<feature type="compositionally biased region" description="Polar residues" evidence="2">
    <location>
        <begin position="125"/>
        <end position="137"/>
    </location>
</feature>
<feature type="compositionally biased region" description="Polar residues" evidence="2">
    <location>
        <begin position="222"/>
        <end position="233"/>
    </location>
</feature>
<proteinExistence type="predicted"/>
<feature type="region of interest" description="Disordered" evidence="2">
    <location>
        <begin position="580"/>
        <end position="612"/>
    </location>
</feature>
<feature type="compositionally biased region" description="Polar residues" evidence="2">
    <location>
        <begin position="1316"/>
        <end position="1335"/>
    </location>
</feature>
<evidence type="ECO:0000256" key="1">
    <source>
        <dbReference type="SAM" id="Coils"/>
    </source>
</evidence>
<feature type="region of interest" description="Disordered" evidence="2">
    <location>
        <begin position="472"/>
        <end position="521"/>
    </location>
</feature>